<organism evidence="12 13">
    <name type="scientific">Nitrososphaera gargensis (strain Ga9.2)</name>
    <dbReference type="NCBI Taxonomy" id="1237085"/>
    <lineage>
        <taxon>Archaea</taxon>
        <taxon>Nitrososphaerota</taxon>
        <taxon>Nitrososphaeria</taxon>
        <taxon>Nitrososphaerales</taxon>
        <taxon>Nitrososphaeraceae</taxon>
        <taxon>Nitrososphaera</taxon>
    </lineage>
</organism>
<keyword evidence="5 10" id="KW-1133">Transmembrane helix</keyword>
<evidence type="ECO:0000259" key="11">
    <source>
        <dbReference type="Pfam" id="PF00999"/>
    </source>
</evidence>
<gene>
    <name evidence="12" type="ordered locus">Ngar_c06240</name>
</gene>
<sequence length="114" mass="11985">MDLRGVNVKVLALAGITIAVAVGTKLVDCGLLSIIFLKDRRKAMKVGIGMISRGEVGLIVVATGASAGVLSTNLFSTRVIMVAVSTIITPVWLKLAYRKDPPPEPAVLVEKRGS</sequence>
<reference evidence="12 13" key="1">
    <citation type="journal article" date="2012" name="Environ. Microbiol.">
        <title>The genome of the ammonia-oxidizing Candidatus Nitrososphaera gargensis: insights into metabolic versatility and environmental adaptations.</title>
        <authorList>
            <person name="Spang A."/>
            <person name="Poehlein A."/>
            <person name="Offre P."/>
            <person name="Zumbragel S."/>
            <person name="Haider S."/>
            <person name="Rychlik N."/>
            <person name="Nowka B."/>
            <person name="Schmeisser C."/>
            <person name="Lebedeva E.V."/>
            <person name="Rattei T."/>
            <person name="Bohm C."/>
            <person name="Schmid M."/>
            <person name="Galushko A."/>
            <person name="Hatzenpichler R."/>
            <person name="Weinmaier T."/>
            <person name="Daniel R."/>
            <person name="Schleper C."/>
            <person name="Spieck E."/>
            <person name="Streit W."/>
            <person name="Wagner M."/>
        </authorList>
    </citation>
    <scope>NUCLEOTIDE SEQUENCE [LARGE SCALE GENOMIC DNA]</scope>
    <source>
        <strain evidence="13">Ga9.2</strain>
    </source>
</reference>
<dbReference type="GO" id="GO:1902600">
    <property type="term" value="P:proton transmembrane transport"/>
    <property type="evidence" value="ECO:0007669"/>
    <property type="project" value="InterPro"/>
</dbReference>
<evidence type="ECO:0000256" key="2">
    <source>
        <dbReference type="ARBA" id="ARBA00022448"/>
    </source>
</evidence>
<keyword evidence="3" id="KW-0050">Antiport</keyword>
<feature type="transmembrane region" description="Helical" evidence="10">
    <location>
        <begin position="12"/>
        <end position="36"/>
    </location>
</feature>
<dbReference type="PANTHER" id="PTHR43562:SF3">
    <property type="entry name" value="SODIUM ION_PROTON EXCHANGER (EUROFUNG)"/>
    <property type="match status" value="1"/>
</dbReference>
<evidence type="ECO:0000313" key="12">
    <source>
        <dbReference type="EMBL" id="AFU57567.1"/>
    </source>
</evidence>
<dbReference type="STRING" id="1237085.Ngar_c06240"/>
<dbReference type="EMBL" id="CP002408">
    <property type="protein sequence ID" value="AFU57567.1"/>
    <property type="molecule type" value="Genomic_DNA"/>
</dbReference>
<dbReference type="Pfam" id="PF00999">
    <property type="entry name" value="Na_H_Exchanger"/>
    <property type="match status" value="1"/>
</dbReference>
<accession>K0IHZ9</accession>
<evidence type="ECO:0000256" key="9">
    <source>
        <dbReference type="ARBA" id="ARBA00023201"/>
    </source>
</evidence>
<evidence type="ECO:0000256" key="1">
    <source>
        <dbReference type="ARBA" id="ARBA00004141"/>
    </source>
</evidence>
<keyword evidence="4 10" id="KW-0812">Transmembrane</keyword>
<dbReference type="Proteomes" id="UP000008037">
    <property type="component" value="Chromosome"/>
</dbReference>
<keyword evidence="9" id="KW-0739">Sodium transport</keyword>
<proteinExistence type="predicted"/>
<evidence type="ECO:0000256" key="7">
    <source>
        <dbReference type="ARBA" id="ARBA00023065"/>
    </source>
</evidence>
<evidence type="ECO:0000256" key="6">
    <source>
        <dbReference type="ARBA" id="ARBA00023053"/>
    </source>
</evidence>
<evidence type="ECO:0000256" key="8">
    <source>
        <dbReference type="ARBA" id="ARBA00023136"/>
    </source>
</evidence>
<evidence type="ECO:0000256" key="5">
    <source>
        <dbReference type="ARBA" id="ARBA00022989"/>
    </source>
</evidence>
<evidence type="ECO:0000256" key="4">
    <source>
        <dbReference type="ARBA" id="ARBA00022692"/>
    </source>
</evidence>
<dbReference type="GO" id="GO:0016020">
    <property type="term" value="C:membrane"/>
    <property type="evidence" value="ECO:0007669"/>
    <property type="project" value="UniProtKB-SubCell"/>
</dbReference>
<feature type="transmembrane region" description="Helical" evidence="10">
    <location>
        <begin position="48"/>
        <end position="69"/>
    </location>
</feature>
<keyword evidence="13" id="KW-1185">Reference proteome</keyword>
<dbReference type="Gene3D" id="1.20.1530.20">
    <property type="match status" value="1"/>
</dbReference>
<feature type="domain" description="Cation/H+ exchanger transmembrane" evidence="11">
    <location>
        <begin position="8"/>
        <end position="94"/>
    </location>
</feature>
<keyword evidence="2" id="KW-0813">Transport</keyword>
<evidence type="ECO:0000256" key="10">
    <source>
        <dbReference type="SAM" id="Phobius"/>
    </source>
</evidence>
<dbReference type="RefSeq" id="WP_015018113.1">
    <property type="nucleotide sequence ID" value="NC_018719.1"/>
</dbReference>
<dbReference type="InterPro" id="IPR038770">
    <property type="entry name" value="Na+/solute_symporter_sf"/>
</dbReference>
<keyword evidence="6" id="KW-0915">Sodium</keyword>
<evidence type="ECO:0000256" key="3">
    <source>
        <dbReference type="ARBA" id="ARBA00022449"/>
    </source>
</evidence>
<dbReference type="InterPro" id="IPR006153">
    <property type="entry name" value="Cation/H_exchanger_TM"/>
</dbReference>
<dbReference type="AlphaFoldDB" id="K0IHZ9"/>
<protein>
    <submittedName>
        <fullName evidence="12">Monovalent cation/proton antiporter-2 family protein</fullName>
    </submittedName>
</protein>
<dbReference type="GO" id="GO:0006814">
    <property type="term" value="P:sodium ion transport"/>
    <property type="evidence" value="ECO:0007669"/>
    <property type="project" value="UniProtKB-KW"/>
</dbReference>
<dbReference type="GeneID" id="76624129"/>
<dbReference type="KEGG" id="nga:Ngar_c06240"/>
<dbReference type="HOGENOM" id="CLU_2115554_0_0_2"/>
<name>K0IHZ9_NITGG</name>
<dbReference type="GO" id="GO:0015297">
    <property type="term" value="F:antiporter activity"/>
    <property type="evidence" value="ECO:0007669"/>
    <property type="project" value="UniProtKB-KW"/>
</dbReference>
<dbReference type="PANTHER" id="PTHR43562">
    <property type="entry name" value="NAPA-TYPE SODIUM/HYDROGEN ANTIPORTER"/>
    <property type="match status" value="1"/>
</dbReference>
<keyword evidence="7" id="KW-0406">Ion transport</keyword>
<dbReference type="BioCyc" id="CNIT1237085:G1324-622-MONOMER"/>
<keyword evidence="8 10" id="KW-0472">Membrane</keyword>
<evidence type="ECO:0000313" key="13">
    <source>
        <dbReference type="Proteomes" id="UP000008037"/>
    </source>
</evidence>
<comment type="subcellular location">
    <subcellularLocation>
        <location evidence="1">Membrane</location>
        <topology evidence="1">Multi-pass membrane protein</topology>
    </subcellularLocation>
</comment>
<dbReference type="InParanoid" id="K0IHZ9"/>